<sequence>MSIAIAFPRGNRRQPFKARNVPWEYMTVIRGNNLRPYTGRAEDGDRLLNRMYARSSKMVYIRKRHQDDEPPEPENPHEQVQDIEIVISEDEEEVREIPDEEGDVPADKGYLQVAAEATCDFDRDDKCCYWIKERPGRSPPRGGGAASASRSGQDGRRLGGAERPLHPGAVQEGRRLGCGGVVGGRAGLASTRGGASSAPRTGGAKEPGTGPGEDGIMLRYPYPGTDDQDRVVEVSLTVMVQTAEADKFQLEYVSTWSSEGGRFLKDCRKGEIVTWDRCSTRERLTLARSASMSDVYHTTCHWSNADSMERYVEMVVQGATWTKFENGDKTTKDLLVTCAKDLCPAVKYEAYRRREGEHRLLRNFLSLLMLPHEHVRPTFEALCEEAANANDARLDRLTTYIRTYWVESTVWEVLYQGKTDACQVRFNVGCLPHDVPLVKRRQYGAELQEDEDSEDSLADFSHDSVEPVEELFSIHAFLQSGDDIKQVRMKLPVRMANKRRQELRPQDYAVLQSGEAAPLRLFLQGGHQIRRAQTPCLRHRSEAKAAIAGEDMEAYRRREGEHRLLRNFLSLLMLPHEHVRPTFEALCEEAANANDARLDRLTTYIRTYWVESTVWEVIIEDTDSEEAVPDTILEEVADTILEESLNLLKKQQTPRSNTTLPHARIPWKRTQTWTGVRCLQHYYEDLRMDVASILYCLVIGFFIWIGLVGGTVIMIRAMDFNQAIKAACATATVIFISTAIVLFEALSLVNEHIRQDMLAAKKLNMSVATGTMDGAAYFAGLVVNFVISAAVFAVTRQVDLYPALFCNMLATILVYTCLQIQTAPDGAAYFAGLVVNFVMSAAVFAVTRQMDLYPALFCNMMATILVYACLQTSPDV</sequence>
<dbReference type="InParanoid" id="C3ZXW2"/>
<proteinExistence type="predicted"/>
<evidence type="ECO:0000256" key="1">
    <source>
        <dbReference type="SAM" id="MobiDB-lite"/>
    </source>
</evidence>
<dbReference type="AlphaFoldDB" id="C3ZXW2"/>
<feature type="compositionally biased region" description="Basic and acidic residues" evidence="1">
    <location>
        <begin position="153"/>
        <end position="165"/>
    </location>
</feature>
<gene>
    <name evidence="3" type="ORF">BRAFLDRAFT_106122</name>
</gene>
<feature type="transmembrane region" description="Helical" evidence="2">
    <location>
        <begin position="853"/>
        <end position="873"/>
    </location>
</feature>
<keyword evidence="2" id="KW-1133">Transmembrane helix</keyword>
<evidence type="ECO:0000313" key="3">
    <source>
        <dbReference type="EMBL" id="EEN42622.1"/>
    </source>
</evidence>
<reference evidence="3" key="1">
    <citation type="journal article" date="2008" name="Nature">
        <title>The amphioxus genome and the evolution of the chordate karyotype.</title>
        <authorList>
            <consortium name="US DOE Joint Genome Institute (JGI-PGF)"/>
            <person name="Putnam N.H."/>
            <person name="Butts T."/>
            <person name="Ferrier D.E.K."/>
            <person name="Furlong R.F."/>
            <person name="Hellsten U."/>
            <person name="Kawashima T."/>
            <person name="Robinson-Rechavi M."/>
            <person name="Shoguchi E."/>
            <person name="Terry A."/>
            <person name="Yu J.-K."/>
            <person name="Benito-Gutierrez E.L."/>
            <person name="Dubchak I."/>
            <person name="Garcia-Fernandez J."/>
            <person name="Gibson-Brown J.J."/>
            <person name="Grigoriev I.V."/>
            <person name="Horton A.C."/>
            <person name="de Jong P.J."/>
            <person name="Jurka J."/>
            <person name="Kapitonov V.V."/>
            <person name="Kohara Y."/>
            <person name="Kuroki Y."/>
            <person name="Lindquist E."/>
            <person name="Lucas S."/>
            <person name="Osoegawa K."/>
            <person name="Pennacchio L.A."/>
            <person name="Salamov A.A."/>
            <person name="Satou Y."/>
            <person name="Sauka-Spengler T."/>
            <person name="Schmutz J."/>
            <person name="Shin-I T."/>
            <person name="Toyoda A."/>
            <person name="Bronner-Fraser M."/>
            <person name="Fujiyama A."/>
            <person name="Holland L.Z."/>
            <person name="Holland P.W.H."/>
            <person name="Satoh N."/>
            <person name="Rokhsar D.S."/>
        </authorList>
    </citation>
    <scope>NUCLEOTIDE SEQUENCE [LARGE SCALE GENOMIC DNA]</scope>
    <source>
        <strain evidence="3">S238N-H82</strain>
        <tissue evidence="3">Testes</tissue>
    </source>
</reference>
<name>C3ZXW2_BRAFL</name>
<feature type="transmembrane region" description="Helical" evidence="2">
    <location>
        <begin position="827"/>
        <end position="846"/>
    </location>
</feature>
<keyword evidence="2" id="KW-0472">Membrane</keyword>
<keyword evidence="2" id="KW-0812">Transmembrane</keyword>
<feature type="region of interest" description="Disordered" evidence="1">
    <location>
        <begin position="132"/>
        <end position="176"/>
    </location>
</feature>
<dbReference type="EMBL" id="GG666717">
    <property type="protein sequence ID" value="EEN42622.1"/>
    <property type="molecule type" value="Genomic_DNA"/>
</dbReference>
<evidence type="ECO:0000256" key="2">
    <source>
        <dbReference type="SAM" id="Phobius"/>
    </source>
</evidence>
<feature type="transmembrane region" description="Helical" evidence="2">
    <location>
        <begin position="727"/>
        <end position="749"/>
    </location>
</feature>
<feature type="transmembrane region" description="Helical" evidence="2">
    <location>
        <begin position="692"/>
        <end position="715"/>
    </location>
</feature>
<feature type="region of interest" description="Disordered" evidence="1">
    <location>
        <begin position="188"/>
        <end position="216"/>
    </location>
</feature>
<protein>
    <submittedName>
        <fullName evidence="3">Uncharacterized protein</fullName>
    </submittedName>
</protein>
<feature type="transmembrane region" description="Helical" evidence="2">
    <location>
        <begin position="775"/>
        <end position="794"/>
    </location>
</feature>
<feature type="transmembrane region" description="Helical" evidence="2">
    <location>
        <begin position="801"/>
        <end position="821"/>
    </location>
</feature>
<organism>
    <name type="scientific">Branchiostoma floridae</name>
    <name type="common">Florida lancelet</name>
    <name type="synonym">Amphioxus</name>
    <dbReference type="NCBI Taxonomy" id="7739"/>
    <lineage>
        <taxon>Eukaryota</taxon>
        <taxon>Metazoa</taxon>
        <taxon>Chordata</taxon>
        <taxon>Cephalochordata</taxon>
        <taxon>Leptocardii</taxon>
        <taxon>Amphioxiformes</taxon>
        <taxon>Branchiostomatidae</taxon>
        <taxon>Branchiostoma</taxon>
    </lineage>
</organism>
<accession>C3ZXW2</accession>